<gene>
    <name evidence="4" type="ORF">IWQ62_003021</name>
</gene>
<dbReference type="PANTHER" id="PTHR12474:SF0">
    <property type="entry name" value="SESTRIN HOMOLOG"/>
    <property type="match status" value="1"/>
</dbReference>
<dbReference type="InterPro" id="IPR006730">
    <property type="entry name" value="Sestrin"/>
</dbReference>
<dbReference type="PANTHER" id="PTHR12474">
    <property type="entry name" value="P53 REGULATED PA26 NUCLEAR PROTEIN SESTRIN"/>
    <property type="match status" value="1"/>
</dbReference>
<dbReference type="OrthoDB" id="337464at2759"/>
<dbReference type="AlphaFoldDB" id="A0A9W8ASL9"/>
<dbReference type="GO" id="GO:0016239">
    <property type="term" value="P:positive regulation of macroautophagy"/>
    <property type="evidence" value="ECO:0007669"/>
    <property type="project" value="TreeGrafter"/>
</dbReference>
<comment type="caution">
    <text evidence="4">The sequence shown here is derived from an EMBL/GenBank/DDBJ whole genome shotgun (WGS) entry which is preliminary data.</text>
</comment>
<dbReference type="InterPro" id="IPR029032">
    <property type="entry name" value="AhpD-like"/>
</dbReference>
<protein>
    <submittedName>
        <fullName evidence="4">Uncharacterized protein</fullName>
    </submittedName>
</protein>
<dbReference type="EMBL" id="JANBPY010000736">
    <property type="protein sequence ID" value="KAJ1964122.1"/>
    <property type="molecule type" value="Genomic_DNA"/>
</dbReference>
<evidence type="ECO:0000256" key="2">
    <source>
        <dbReference type="ARBA" id="ARBA00008350"/>
    </source>
</evidence>
<dbReference type="GO" id="GO:1901031">
    <property type="term" value="P:regulation of response to reactive oxygen species"/>
    <property type="evidence" value="ECO:0007669"/>
    <property type="project" value="InterPro"/>
</dbReference>
<evidence type="ECO:0000256" key="1">
    <source>
        <dbReference type="ARBA" id="ARBA00004496"/>
    </source>
</evidence>
<name>A0A9W8ASL9_9FUNG</name>
<dbReference type="GO" id="GO:1904262">
    <property type="term" value="P:negative regulation of TORC1 signaling"/>
    <property type="evidence" value="ECO:0007669"/>
    <property type="project" value="TreeGrafter"/>
</dbReference>
<dbReference type="Pfam" id="PF04636">
    <property type="entry name" value="PA26"/>
    <property type="match status" value="2"/>
</dbReference>
<keyword evidence="3" id="KW-0963">Cytoplasm</keyword>
<dbReference type="GO" id="GO:0071233">
    <property type="term" value="P:cellular response to L-leucine"/>
    <property type="evidence" value="ECO:0007669"/>
    <property type="project" value="TreeGrafter"/>
</dbReference>
<sequence>MDLNGLFHEALPESQGLYLASVNNDGDNVVTPASESVAPPLPWLSTSPTQPVPFSLTSPSDISASGFHRLFASRRNEERSVRPFVISYILWALRLSVSSPFPENRLRWTRYLNRLEQNRFAIPAPLVASPSFFIPLRDLVQLPQSDHSSVTVKPSLSTDFPFGLTLELMDHQDHTGWSCSKECQEAVVDVFREEHRLSNLCRVYMFFPSLMRYSFINISRLLRSQGPLQTHLCFYLGITACAEVGCYYGVSLLTYEFIRNGGDPTWLKGISHVPKSLQALVYFCSLLRNKPWLISKDHLRILRGGCATQQQLHEITQQCEREGCQSFTDTRPYTSVNAKRSPFQSDGNFRFRGGGWSTSEITHAVYVIASCQAFATVALGCGVAPEVDIPGGFTLTVTGQQDSQWRNHQRLESSSVLADDPFFSTVCQRLETYLNAEPTSNQLGLLSEGLCAVCQSPMAKHTATGHDSTWHLVKLLREHARDDYSKELAEELAEPSTLAFDSIITCLNSTAPQKVHLLRELINDLDSCAVSEPLISDISWTTSKGVEDHGSPTLSCTTLSDDDQPHTPPSFLLSAGLVPDKGETRVCPLPAKRCHAINAALASNMIIDVHQSTGAEFEPLKRLQAGVHQYVIPEEYRVPSAVHAASTGDGFYSCSYDLTWKHHGTPILASYLPHQESLCAKEFELTVNWTDGTVGDNVEIDWVANSGIDTEPFRCAIWKFTQALCGIQLSEYQYDLIPIYLTLATRQYITKLVLHPEQMSPRDFYYGVGMTLRVDEVCLVNLLVAQAKRQAVMLLALQQLID</sequence>
<evidence type="ECO:0000313" key="4">
    <source>
        <dbReference type="EMBL" id="KAJ1964122.1"/>
    </source>
</evidence>
<proteinExistence type="inferred from homology"/>
<keyword evidence="5" id="KW-1185">Reference proteome</keyword>
<dbReference type="GO" id="GO:1990253">
    <property type="term" value="P:cellular response to leucine starvation"/>
    <property type="evidence" value="ECO:0007669"/>
    <property type="project" value="TreeGrafter"/>
</dbReference>
<dbReference type="Proteomes" id="UP001150925">
    <property type="component" value="Unassembled WGS sequence"/>
</dbReference>
<comment type="subcellular location">
    <subcellularLocation>
        <location evidence="1">Cytoplasm</location>
    </subcellularLocation>
</comment>
<dbReference type="GO" id="GO:0005634">
    <property type="term" value="C:nucleus"/>
    <property type="evidence" value="ECO:0007669"/>
    <property type="project" value="InterPro"/>
</dbReference>
<evidence type="ECO:0000313" key="5">
    <source>
        <dbReference type="Proteomes" id="UP001150925"/>
    </source>
</evidence>
<accession>A0A9W8ASL9</accession>
<dbReference type="GO" id="GO:0005737">
    <property type="term" value="C:cytoplasm"/>
    <property type="evidence" value="ECO:0007669"/>
    <property type="project" value="UniProtKB-SubCell"/>
</dbReference>
<reference evidence="4" key="1">
    <citation type="submission" date="2022-07" db="EMBL/GenBank/DDBJ databases">
        <title>Phylogenomic reconstructions and comparative analyses of Kickxellomycotina fungi.</title>
        <authorList>
            <person name="Reynolds N.K."/>
            <person name="Stajich J.E."/>
            <person name="Barry K."/>
            <person name="Grigoriev I.V."/>
            <person name="Crous P."/>
            <person name="Smith M.E."/>
        </authorList>
    </citation>
    <scope>NUCLEOTIDE SEQUENCE</scope>
    <source>
        <strain evidence="4">RSA 1196</strain>
    </source>
</reference>
<dbReference type="GO" id="GO:0070728">
    <property type="term" value="F:L-leucine binding"/>
    <property type="evidence" value="ECO:0007669"/>
    <property type="project" value="TreeGrafter"/>
</dbReference>
<evidence type="ECO:0000256" key="3">
    <source>
        <dbReference type="ARBA" id="ARBA00022490"/>
    </source>
</evidence>
<dbReference type="GO" id="GO:0016684">
    <property type="term" value="F:oxidoreductase activity, acting on peroxide as acceptor"/>
    <property type="evidence" value="ECO:0007669"/>
    <property type="project" value="TreeGrafter"/>
</dbReference>
<comment type="similarity">
    <text evidence="2">Belongs to the sestrin family.</text>
</comment>
<organism evidence="4 5">
    <name type="scientific">Dispira parvispora</name>
    <dbReference type="NCBI Taxonomy" id="1520584"/>
    <lineage>
        <taxon>Eukaryota</taxon>
        <taxon>Fungi</taxon>
        <taxon>Fungi incertae sedis</taxon>
        <taxon>Zoopagomycota</taxon>
        <taxon>Kickxellomycotina</taxon>
        <taxon>Dimargaritomycetes</taxon>
        <taxon>Dimargaritales</taxon>
        <taxon>Dimargaritaceae</taxon>
        <taxon>Dispira</taxon>
    </lineage>
</organism>
<dbReference type="SUPFAM" id="SSF69118">
    <property type="entry name" value="AhpD-like"/>
    <property type="match status" value="1"/>
</dbReference>